<organism evidence="3">
    <name type="scientific">hydrothermal vent metagenome</name>
    <dbReference type="NCBI Taxonomy" id="652676"/>
    <lineage>
        <taxon>unclassified sequences</taxon>
        <taxon>metagenomes</taxon>
        <taxon>ecological metagenomes</taxon>
    </lineage>
</organism>
<dbReference type="Gene3D" id="3.30.70.1440">
    <property type="entry name" value="Multidrug efflux transporter AcrB pore domain"/>
    <property type="match status" value="1"/>
</dbReference>
<dbReference type="Gene3D" id="3.30.2090.10">
    <property type="entry name" value="Multidrug efflux transporter AcrB TolC docking domain, DN and DC subdomains"/>
    <property type="match status" value="2"/>
</dbReference>
<keyword evidence="1" id="KW-1133">Transmembrane helix</keyword>
<feature type="transmembrane region" description="Helical" evidence="1">
    <location>
        <begin position="978"/>
        <end position="1001"/>
    </location>
</feature>
<feature type="transmembrane region" description="Helical" evidence="1">
    <location>
        <begin position="901"/>
        <end position="924"/>
    </location>
</feature>
<feature type="transmembrane region" description="Helical" evidence="1">
    <location>
        <begin position="431"/>
        <end position="451"/>
    </location>
</feature>
<dbReference type="PROSITE" id="PS50156">
    <property type="entry name" value="SSD"/>
    <property type="match status" value="1"/>
</dbReference>
<evidence type="ECO:0000313" key="3">
    <source>
        <dbReference type="EMBL" id="VAW88784.1"/>
    </source>
</evidence>
<dbReference type="GO" id="GO:0042910">
    <property type="term" value="F:xenobiotic transmembrane transporter activity"/>
    <property type="evidence" value="ECO:0007669"/>
    <property type="project" value="TreeGrafter"/>
</dbReference>
<dbReference type="InterPro" id="IPR001036">
    <property type="entry name" value="Acrflvin-R"/>
</dbReference>
<feature type="transmembrane region" description="Helical" evidence="1">
    <location>
        <begin position="870"/>
        <end position="889"/>
    </location>
</feature>
<keyword evidence="1" id="KW-0472">Membrane</keyword>
<evidence type="ECO:0000256" key="1">
    <source>
        <dbReference type="SAM" id="Phobius"/>
    </source>
</evidence>
<reference evidence="3" key="1">
    <citation type="submission" date="2018-06" db="EMBL/GenBank/DDBJ databases">
        <authorList>
            <person name="Zhirakovskaya E."/>
        </authorList>
    </citation>
    <scope>NUCLEOTIDE SEQUENCE</scope>
</reference>
<evidence type="ECO:0000259" key="2">
    <source>
        <dbReference type="PROSITE" id="PS50156"/>
    </source>
</evidence>
<dbReference type="SUPFAM" id="SSF82714">
    <property type="entry name" value="Multidrug efflux transporter AcrB TolC docking domain, DN and DC subdomains"/>
    <property type="match status" value="2"/>
</dbReference>
<feature type="transmembrane region" description="Helical" evidence="1">
    <location>
        <begin position="334"/>
        <end position="353"/>
    </location>
</feature>
<gene>
    <name evidence="3" type="ORF">MNBD_GAMMA17-1356</name>
</gene>
<feature type="transmembrane region" description="Helical" evidence="1">
    <location>
        <begin position="463"/>
        <end position="490"/>
    </location>
</feature>
<dbReference type="EMBL" id="UOFQ01000107">
    <property type="protein sequence ID" value="VAW88784.1"/>
    <property type="molecule type" value="Genomic_DNA"/>
</dbReference>
<sequence>MNLTRLALGNPVAVAVAFILVVLFGLISLERLPVQLTPEVQAPEISISTAWRAAAPEEVESEIIEPQEDALRGLPGATRILSEASRGSGKITLTFVVGTDMQRALLEVLNRLNRVAKYPTDANEPVISSVGGDSRPIAWFIIKPVDGNERPIASYQDYIEEVVQSRFERVPGVAMSEVRGGRENELRITFDPYKAANLNIQLPDVVELVGAEDTSAGFADVGKRRYTVRYTGAYTAKDMGAMILKWREGSPVYLRDVARIEVAMVDRGSFVIQNGGPAMAVNAHRETGVNVLQVMDGLREAVAELREGPLQRAGLTLVQVYDETIYIDRSIEMVTSNLALGILLAVGVLWWFFRKFRATMMVALAIPACVLGSFILLDAVGRSLNVISLAGLAFAVGMVLDAAIVVLENIIRLREKGVDGIEASAQGTSQVWGALLASTATTVAIFLPVVFLADEAGQLFADLALTIAVAVCFSLIVAVTVLPTTAMSWLRHTKMEDPHRHWWVAMTAGIMRITGPKMRLIWIVGLLTVPLALVFLMLPKADYLPEGNRNLVFSFINPPPGANIDFMEHEMGQKVADAMEPYLNGEQQPHVDNYFFVAFPRGMFMGARTVVPEETGQLVPLINGIIAGFPDTIGFAFKASLFGGLGGGRSIDIDIQGRDLEALLQAGGAGFMAVREAFGTMPRPYPGLDLAEPELRLVPDERRIAEVGWNRGDIGGIARALGDGLYVADYFDGEKRLDVILRSEPWLTPEELAAIPLATPEGGIVPLSELVNVVRTAGPDQLRRIDRRRTVTLQVRLPEGMSVEEGMELIKTRVTPVIEAVLPEDGFIRYAGSADKLQTTLTNMSGTFLLAIAILYLLISALFRSFLDSLLVLLTIPLATVGGVATLYLMNMLGIAQAMDLLTMIGFVILLGLVVNNAILLVHQTRSAEREGLMRRDAVEQAVQLRLRPILMSTLTSIFGMLPLLLMPGAGTELYRGLAAVIVGGMVLSTIFTLILLPSLLRLGEQKTLAKTALG</sequence>
<feature type="transmembrane region" description="Helical" evidence="1">
    <location>
        <begin position="12"/>
        <end position="29"/>
    </location>
</feature>
<feature type="transmembrane region" description="Helical" evidence="1">
    <location>
        <begin position="945"/>
        <end position="966"/>
    </location>
</feature>
<proteinExistence type="predicted"/>
<dbReference type="PANTHER" id="PTHR32063:SF0">
    <property type="entry name" value="SWARMING MOTILITY PROTEIN SWRC"/>
    <property type="match status" value="1"/>
</dbReference>
<dbReference type="PANTHER" id="PTHR32063">
    <property type="match status" value="1"/>
</dbReference>
<dbReference type="GO" id="GO:0005886">
    <property type="term" value="C:plasma membrane"/>
    <property type="evidence" value="ECO:0007669"/>
    <property type="project" value="TreeGrafter"/>
</dbReference>
<dbReference type="SUPFAM" id="SSF82866">
    <property type="entry name" value="Multidrug efflux transporter AcrB transmembrane domain"/>
    <property type="match status" value="2"/>
</dbReference>
<feature type="transmembrane region" description="Helical" evidence="1">
    <location>
        <begin position="844"/>
        <end position="863"/>
    </location>
</feature>
<dbReference type="Gene3D" id="3.30.70.1320">
    <property type="entry name" value="Multidrug efflux transporter AcrB pore domain like"/>
    <property type="match status" value="1"/>
</dbReference>
<feature type="domain" description="SSD" evidence="2">
    <location>
        <begin position="840"/>
        <end position="1003"/>
    </location>
</feature>
<protein>
    <submittedName>
        <fullName evidence="3">Acriflavin resistance protein</fullName>
    </submittedName>
</protein>
<dbReference type="Pfam" id="PF00873">
    <property type="entry name" value="ACR_tran"/>
    <property type="match status" value="1"/>
</dbReference>
<dbReference type="AlphaFoldDB" id="A0A3B1A4X9"/>
<dbReference type="InterPro" id="IPR027463">
    <property type="entry name" value="AcrB_DN_DC_subdom"/>
</dbReference>
<name>A0A3B1A4X9_9ZZZZ</name>
<feature type="transmembrane region" description="Helical" evidence="1">
    <location>
        <begin position="386"/>
        <end position="411"/>
    </location>
</feature>
<dbReference type="SUPFAM" id="SSF82693">
    <property type="entry name" value="Multidrug efflux transporter AcrB pore domain, PN1, PN2, PC1 and PC2 subdomains"/>
    <property type="match status" value="2"/>
</dbReference>
<keyword evidence="1" id="KW-0812">Transmembrane</keyword>
<dbReference type="Gene3D" id="3.30.70.1430">
    <property type="entry name" value="Multidrug efflux transporter AcrB pore domain"/>
    <property type="match status" value="2"/>
</dbReference>
<feature type="transmembrane region" description="Helical" evidence="1">
    <location>
        <begin position="520"/>
        <end position="538"/>
    </location>
</feature>
<accession>A0A3B1A4X9</accession>
<feature type="transmembrane region" description="Helical" evidence="1">
    <location>
        <begin position="360"/>
        <end position="380"/>
    </location>
</feature>
<dbReference type="InterPro" id="IPR000731">
    <property type="entry name" value="SSD"/>
</dbReference>
<dbReference type="Gene3D" id="1.20.1640.10">
    <property type="entry name" value="Multidrug efflux transporter AcrB transmembrane domain"/>
    <property type="match status" value="2"/>
</dbReference>
<dbReference type="PRINTS" id="PR00702">
    <property type="entry name" value="ACRIFLAVINRP"/>
</dbReference>